<evidence type="ECO:0000256" key="4">
    <source>
        <dbReference type="PROSITE-ProRule" id="PRU00335"/>
    </source>
</evidence>
<evidence type="ECO:0000256" key="1">
    <source>
        <dbReference type="ARBA" id="ARBA00023015"/>
    </source>
</evidence>
<dbReference type="RefSeq" id="WP_390228218.1">
    <property type="nucleotide sequence ID" value="NZ_JBHSCN010000005.1"/>
</dbReference>
<sequence>MPRPRSFDETETLRAVRDRFWSTGYAGTSVDDISTATGLGKGSLYGAFGDKHQLFVRVFGDYCTETIDGVRAALDGPEETAFDRLRAHVRDIAAGTAADVDRRGCLLAKGTAELAETDATIAARAAEAFDDYEALVLRCIEQAQAHGDIDPAADADQLALLLLAVLRGIEALGKAGRSPQALDQIAEGALAVLPRGARSIA</sequence>
<keyword evidence="2 4" id="KW-0238">DNA-binding</keyword>
<dbReference type="SUPFAM" id="SSF48498">
    <property type="entry name" value="Tetracyclin repressor-like, C-terminal domain"/>
    <property type="match status" value="1"/>
</dbReference>
<evidence type="ECO:0000256" key="2">
    <source>
        <dbReference type="ARBA" id="ARBA00023125"/>
    </source>
</evidence>
<dbReference type="SUPFAM" id="SSF46689">
    <property type="entry name" value="Homeodomain-like"/>
    <property type="match status" value="1"/>
</dbReference>
<dbReference type="Gene3D" id="1.10.10.60">
    <property type="entry name" value="Homeodomain-like"/>
    <property type="match status" value="1"/>
</dbReference>
<dbReference type="PANTHER" id="PTHR47506:SF1">
    <property type="entry name" value="HTH-TYPE TRANSCRIPTIONAL REGULATOR YJDC"/>
    <property type="match status" value="1"/>
</dbReference>
<dbReference type="Pfam" id="PF16925">
    <property type="entry name" value="TetR_C_13"/>
    <property type="match status" value="1"/>
</dbReference>
<name>A0ABV8Q6Z1_9MICO</name>
<dbReference type="InterPro" id="IPR009057">
    <property type="entry name" value="Homeodomain-like_sf"/>
</dbReference>
<feature type="DNA-binding region" description="H-T-H motif" evidence="4">
    <location>
        <begin position="29"/>
        <end position="48"/>
    </location>
</feature>
<protein>
    <submittedName>
        <fullName evidence="6">TetR/AcrR family transcriptional regulator</fullName>
    </submittedName>
</protein>
<dbReference type="EMBL" id="JBHSCN010000005">
    <property type="protein sequence ID" value="MFC4243207.1"/>
    <property type="molecule type" value="Genomic_DNA"/>
</dbReference>
<dbReference type="PANTHER" id="PTHR47506">
    <property type="entry name" value="TRANSCRIPTIONAL REGULATORY PROTEIN"/>
    <property type="match status" value="1"/>
</dbReference>
<gene>
    <name evidence="6" type="ORF">ACFOYW_07460</name>
</gene>
<evidence type="ECO:0000256" key="3">
    <source>
        <dbReference type="ARBA" id="ARBA00023163"/>
    </source>
</evidence>
<feature type="domain" description="HTH tetR-type" evidence="5">
    <location>
        <begin position="6"/>
        <end position="66"/>
    </location>
</feature>
<dbReference type="InterPro" id="IPR011075">
    <property type="entry name" value="TetR_C"/>
</dbReference>
<dbReference type="Gene3D" id="1.10.357.10">
    <property type="entry name" value="Tetracycline Repressor, domain 2"/>
    <property type="match status" value="1"/>
</dbReference>
<reference evidence="7" key="1">
    <citation type="journal article" date="2019" name="Int. J. Syst. Evol. Microbiol.">
        <title>The Global Catalogue of Microorganisms (GCM) 10K type strain sequencing project: providing services to taxonomists for standard genome sequencing and annotation.</title>
        <authorList>
            <consortium name="The Broad Institute Genomics Platform"/>
            <consortium name="The Broad Institute Genome Sequencing Center for Infectious Disease"/>
            <person name="Wu L."/>
            <person name="Ma J."/>
        </authorList>
    </citation>
    <scope>NUCLEOTIDE SEQUENCE [LARGE SCALE GENOMIC DNA]</scope>
    <source>
        <strain evidence="7">CGMCC 1.10363</strain>
    </source>
</reference>
<evidence type="ECO:0000259" key="5">
    <source>
        <dbReference type="PROSITE" id="PS50977"/>
    </source>
</evidence>
<dbReference type="Pfam" id="PF00440">
    <property type="entry name" value="TetR_N"/>
    <property type="match status" value="1"/>
</dbReference>
<keyword evidence="1" id="KW-0805">Transcription regulation</keyword>
<comment type="caution">
    <text evidence="6">The sequence shown here is derived from an EMBL/GenBank/DDBJ whole genome shotgun (WGS) entry which is preliminary data.</text>
</comment>
<keyword evidence="7" id="KW-1185">Reference proteome</keyword>
<dbReference type="InterPro" id="IPR036271">
    <property type="entry name" value="Tet_transcr_reg_TetR-rel_C_sf"/>
</dbReference>
<dbReference type="Proteomes" id="UP001595900">
    <property type="component" value="Unassembled WGS sequence"/>
</dbReference>
<dbReference type="InterPro" id="IPR023772">
    <property type="entry name" value="DNA-bd_HTH_TetR-type_CS"/>
</dbReference>
<dbReference type="PROSITE" id="PS50977">
    <property type="entry name" value="HTH_TETR_2"/>
    <property type="match status" value="1"/>
</dbReference>
<organism evidence="6 7">
    <name type="scientific">Gryllotalpicola reticulitermitis</name>
    <dbReference type="NCBI Taxonomy" id="1184153"/>
    <lineage>
        <taxon>Bacteria</taxon>
        <taxon>Bacillati</taxon>
        <taxon>Actinomycetota</taxon>
        <taxon>Actinomycetes</taxon>
        <taxon>Micrococcales</taxon>
        <taxon>Microbacteriaceae</taxon>
        <taxon>Gryllotalpicola</taxon>
    </lineage>
</organism>
<evidence type="ECO:0000313" key="6">
    <source>
        <dbReference type="EMBL" id="MFC4243207.1"/>
    </source>
</evidence>
<dbReference type="InterPro" id="IPR001647">
    <property type="entry name" value="HTH_TetR"/>
</dbReference>
<dbReference type="PROSITE" id="PS01081">
    <property type="entry name" value="HTH_TETR_1"/>
    <property type="match status" value="1"/>
</dbReference>
<accession>A0ABV8Q6Z1</accession>
<evidence type="ECO:0000313" key="7">
    <source>
        <dbReference type="Proteomes" id="UP001595900"/>
    </source>
</evidence>
<keyword evidence="3" id="KW-0804">Transcription</keyword>
<proteinExistence type="predicted"/>